<feature type="transmembrane region" description="Helical" evidence="1">
    <location>
        <begin position="149"/>
        <end position="176"/>
    </location>
</feature>
<evidence type="ECO:0000313" key="3">
    <source>
        <dbReference type="Proteomes" id="UP000000392"/>
    </source>
</evidence>
<accession>A0AAN0PAY0</accession>
<evidence type="ECO:0000313" key="2">
    <source>
        <dbReference type="EMBL" id="ADI91856.1"/>
    </source>
</evidence>
<feature type="transmembrane region" description="Helical" evidence="1">
    <location>
        <begin position="27"/>
        <end position="46"/>
    </location>
</feature>
<sequence>MDFFKERNLWQIYRESRVIPISNINKYITLLVLLIAILNGITLSTSELYEVIKSTSGSLFGVILTTLGFLVAGYAIFCTVLPLELQKQMMDAIDKETNLTYIKKFHFLFLRVFFYFVVFSGILFVINFFQGSSGLIFKLTSKDCVFFSINFIGYCFIISFTIFLLTELMSFIFNIFESVRSALNWEKIIDDKIDDKIDDSK</sequence>
<dbReference type="EMBL" id="CP002080">
    <property type="protein sequence ID" value="ADI91856.1"/>
    <property type="molecule type" value="Genomic_DNA"/>
</dbReference>
<dbReference type="Proteomes" id="UP000000392">
    <property type="component" value="Chromosome"/>
</dbReference>
<keyword evidence="1" id="KW-1133">Transmembrane helix</keyword>
<dbReference type="GeneID" id="9383394"/>
<evidence type="ECO:0000256" key="1">
    <source>
        <dbReference type="SAM" id="Phobius"/>
    </source>
</evidence>
<dbReference type="AlphaFoldDB" id="A0AAN0PAY0"/>
<keyword evidence="1" id="KW-0812">Transmembrane</keyword>
<dbReference type="RefSeq" id="WP_013198686.1">
    <property type="nucleotide sequence ID" value="NC_014259.1"/>
</dbReference>
<name>A0AAN0PAY0_ACISD</name>
<keyword evidence="1" id="KW-0472">Membrane</keyword>
<protein>
    <submittedName>
        <fullName evidence="2">Uncharacterized protein</fullName>
    </submittedName>
</protein>
<organism evidence="2 3">
    <name type="scientific">Acinetobacter oleivorans (strain JCM 16667 / KCTC 23045 / DR1)</name>
    <dbReference type="NCBI Taxonomy" id="436717"/>
    <lineage>
        <taxon>Bacteria</taxon>
        <taxon>Pseudomonadati</taxon>
        <taxon>Pseudomonadota</taxon>
        <taxon>Gammaproteobacteria</taxon>
        <taxon>Moraxellales</taxon>
        <taxon>Moraxellaceae</taxon>
        <taxon>Acinetobacter</taxon>
    </lineage>
</organism>
<feature type="transmembrane region" description="Helical" evidence="1">
    <location>
        <begin position="105"/>
        <end position="129"/>
    </location>
</feature>
<feature type="transmembrane region" description="Helical" evidence="1">
    <location>
        <begin position="58"/>
        <end position="85"/>
    </location>
</feature>
<gene>
    <name evidence="2" type="ordered locus">AOLE_14845</name>
</gene>
<reference evidence="2 3" key="1">
    <citation type="journal article" date="2010" name="J. Bacteriol.">
        <title>Complete genome sequence of the diesel-degrading Acinetobacter sp. strain DR1.</title>
        <authorList>
            <person name="Jung J."/>
            <person name="Baek J.H."/>
            <person name="Park W."/>
        </authorList>
    </citation>
    <scope>NUCLEOTIDE SEQUENCE [LARGE SCALE GENOMIC DNA]</scope>
    <source>
        <strain evidence="3">JCM 16667 / KCTC 23045 / DR1</strain>
    </source>
</reference>
<proteinExistence type="predicted"/>
<dbReference type="KEGG" id="acd:AOLE_14845"/>